<keyword evidence="2" id="KW-1185">Reference proteome</keyword>
<sequence>MIMKYYFKKERKDKKTKDKSKASEIPFYFFNMSSIRVFRLHNNNLHGSLPQELCHYLPQLEIFDISYNYFDGNIPRQIDNCTLLKKLCLAENSFTGSIPKEIGVLSNLEMLQLFDNDLSGLIPRNIFNMSSLIYLYLNNNSLSGSLPKDMGCGLPNLKYLFLYENKLVGNIPNSISNASELNNLELNSNKFSGTIPSTLGNLRNLEFLQLEGNNFTTGAHTSELDFLTSLTNCRKLKYLILPNNSFYGKLPKSIGNFSTSLLYFDASFCKIDGNIPLELGNLSNLLDFKLEGNNLSGHIPKTINGLQNLQGMTLSDNALQGSIIDEICEIRSLNVLSLGGNKFSGMIPACLGNLTSLGYLYVDSNKLTSVIPSSLWSLKDILRVNLSSNALTGVLPYEIQNWRAITWMDLSRNQISGSIPTTIGGLQTLESLSLAHNKIEGPIPESLGEIVSLQGLDLAQNNLSGVIPKSLKLLRDLKFINLSYNRLEGEIPSGGPFKNFTAQSFMHNEALCGNPRLQVPPCREKTRHGLNLLWIKIVLPIILSTILVSFCIILLLWKRKLVGNPAQRELSTLGVPRRISYYELVKATSGFDESNLIGKGSFGSVYKGMLSNGMMVAVKVFNLSLEASSKSFDVECDAMCNLRHRNLVKLITSCFNDDFKALIMEFMPNGSIENWLYSHNNFLDFLQRLNIMIDVASALEYLHHSSPISVVHCDIKPSNILLDENKVAHVADFGIAKLLDEGQSKTHTNTLATLGYIAPEYGSKGTISIKGDVYSYGILMLEMFTRKRPTDDMFSAGLSLKNWVIDLMPQVTEILDSNLLQQEQQLFDDIKRYASTILKLGLNCCADLPEARISMTDVVASLNKIKMAFMHTAMEKATK</sequence>
<comment type="caution">
    <text evidence="1">The sequence shown here is derived from an EMBL/GenBank/DDBJ whole genome shotgun (WGS) entry which is preliminary data.</text>
</comment>
<evidence type="ECO:0000313" key="1">
    <source>
        <dbReference type="EMBL" id="KAI4357157.1"/>
    </source>
</evidence>
<gene>
    <name evidence="1" type="ORF">L6164_001124</name>
</gene>
<protein>
    <submittedName>
        <fullName evidence="1">Uncharacterized protein</fullName>
    </submittedName>
</protein>
<dbReference type="EMBL" id="CM039426">
    <property type="protein sequence ID" value="KAI4357157.1"/>
    <property type="molecule type" value="Genomic_DNA"/>
</dbReference>
<proteinExistence type="predicted"/>
<reference evidence="1 2" key="1">
    <citation type="journal article" date="2022" name="DNA Res.">
        <title>Chromosomal-level genome assembly of the orchid tree Bauhinia variegata (Leguminosae; Cercidoideae) supports the allotetraploid origin hypothesis of Bauhinia.</title>
        <authorList>
            <person name="Zhong Y."/>
            <person name="Chen Y."/>
            <person name="Zheng D."/>
            <person name="Pang J."/>
            <person name="Liu Y."/>
            <person name="Luo S."/>
            <person name="Meng S."/>
            <person name="Qian L."/>
            <person name="Wei D."/>
            <person name="Dai S."/>
            <person name="Zhou R."/>
        </authorList>
    </citation>
    <scope>NUCLEOTIDE SEQUENCE [LARGE SCALE GENOMIC DNA]</scope>
    <source>
        <strain evidence="1">BV-YZ2020</strain>
    </source>
</reference>
<accession>A0ACB9Q8Q2</accession>
<organism evidence="1 2">
    <name type="scientific">Bauhinia variegata</name>
    <name type="common">Purple orchid tree</name>
    <name type="synonym">Phanera variegata</name>
    <dbReference type="NCBI Taxonomy" id="167791"/>
    <lineage>
        <taxon>Eukaryota</taxon>
        <taxon>Viridiplantae</taxon>
        <taxon>Streptophyta</taxon>
        <taxon>Embryophyta</taxon>
        <taxon>Tracheophyta</taxon>
        <taxon>Spermatophyta</taxon>
        <taxon>Magnoliopsida</taxon>
        <taxon>eudicotyledons</taxon>
        <taxon>Gunneridae</taxon>
        <taxon>Pentapetalae</taxon>
        <taxon>rosids</taxon>
        <taxon>fabids</taxon>
        <taxon>Fabales</taxon>
        <taxon>Fabaceae</taxon>
        <taxon>Cercidoideae</taxon>
        <taxon>Cercideae</taxon>
        <taxon>Bauhiniinae</taxon>
        <taxon>Bauhinia</taxon>
    </lineage>
</organism>
<dbReference type="Proteomes" id="UP000828941">
    <property type="component" value="Chromosome 1"/>
</dbReference>
<name>A0ACB9Q8Q2_BAUVA</name>
<evidence type="ECO:0000313" key="2">
    <source>
        <dbReference type="Proteomes" id="UP000828941"/>
    </source>
</evidence>